<dbReference type="GO" id="GO:0019333">
    <property type="term" value="P:denitrification pathway"/>
    <property type="evidence" value="ECO:0007669"/>
    <property type="project" value="UniProtKB-UniPathway"/>
</dbReference>
<evidence type="ECO:0000256" key="17">
    <source>
        <dbReference type="ARBA" id="ARBA00023063"/>
    </source>
</evidence>
<dbReference type="AlphaFoldDB" id="A0A0A5G7G8"/>
<keyword evidence="12" id="KW-0677">Repeat</keyword>
<evidence type="ECO:0000256" key="7">
    <source>
        <dbReference type="ARBA" id="ARBA00011233"/>
    </source>
</evidence>
<feature type="signal peptide" evidence="22">
    <location>
        <begin position="1"/>
        <end position="20"/>
    </location>
</feature>
<evidence type="ECO:0000256" key="12">
    <source>
        <dbReference type="ARBA" id="ARBA00022737"/>
    </source>
</evidence>
<evidence type="ECO:0000256" key="5">
    <source>
        <dbReference type="ARBA" id="ARBA00005127"/>
    </source>
</evidence>
<reference evidence="26 27" key="1">
    <citation type="submission" date="2013-08" db="EMBL/GenBank/DDBJ databases">
        <authorList>
            <person name="Huang J."/>
            <person name="Wang G."/>
        </authorList>
    </citation>
    <scope>NUCLEOTIDE SEQUENCE [LARGE SCALE GENOMIC DNA]</scope>
    <source>
        <strain evidence="26 27">JSM 072002</strain>
    </source>
</reference>
<dbReference type="GO" id="GO:0042128">
    <property type="term" value="P:nitrate assimilation"/>
    <property type="evidence" value="ECO:0007669"/>
    <property type="project" value="UniProtKB-KW"/>
</dbReference>
<evidence type="ECO:0000259" key="24">
    <source>
        <dbReference type="Pfam" id="PF07731"/>
    </source>
</evidence>
<keyword evidence="15" id="KW-0560">Oxidoreductase</keyword>
<dbReference type="Gene3D" id="2.60.40.420">
    <property type="entry name" value="Cupredoxins - blue copper proteins"/>
    <property type="match status" value="3"/>
</dbReference>
<evidence type="ECO:0000256" key="10">
    <source>
        <dbReference type="ARBA" id="ARBA00022630"/>
    </source>
</evidence>
<dbReference type="GO" id="GO:0050421">
    <property type="term" value="F:nitrite reductase (NO-forming) activity"/>
    <property type="evidence" value="ECO:0007669"/>
    <property type="project" value="UniProtKB-EC"/>
</dbReference>
<feature type="domain" description="Plastocyanin-like" evidence="23">
    <location>
        <begin position="176"/>
        <end position="302"/>
    </location>
</feature>
<evidence type="ECO:0000313" key="27">
    <source>
        <dbReference type="Proteomes" id="UP000030401"/>
    </source>
</evidence>
<keyword evidence="22" id="KW-0732">Signal</keyword>
<keyword evidence="13" id="KW-0574">Periplasm</keyword>
<dbReference type="Pfam" id="PF00394">
    <property type="entry name" value="Cu-oxidase"/>
    <property type="match status" value="1"/>
</dbReference>
<evidence type="ECO:0000259" key="25">
    <source>
        <dbReference type="Pfam" id="PF07732"/>
    </source>
</evidence>
<comment type="cofactor">
    <cofactor evidence="2 20">
        <name>Cu(2+)</name>
        <dbReference type="ChEBI" id="CHEBI:29036"/>
    </cofactor>
</comment>
<protein>
    <recommendedName>
        <fullName evidence="9">Copper-containing nitrite reductase</fullName>
        <ecNumber evidence="8">1.7.2.1</ecNumber>
    </recommendedName>
    <alternativeName>
        <fullName evidence="18">Cu-NIR</fullName>
    </alternativeName>
</protein>
<dbReference type="GO" id="GO:0042597">
    <property type="term" value="C:periplasmic space"/>
    <property type="evidence" value="ECO:0007669"/>
    <property type="project" value="UniProtKB-SubCell"/>
</dbReference>
<dbReference type="CDD" id="cd04202">
    <property type="entry name" value="CuRO_D2_2dMcoN_like"/>
    <property type="match status" value="1"/>
</dbReference>
<dbReference type="PRINTS" id="PR00695">
    <property type="entry name" value="CUNO2RDTASE"/>
</dbReference>
<evidence type="ECO:0000256" key="3">
    <source>
        <dbReference type="ARBA" id="ARBA00001974"/>
    </source>
</evidence>
<evidence type="ECO:0000259" key="23">
    <source>
        <dbReference type="Pfam" id="PF00394"/>
    </source>
</evidence>
<evidence type="ECO:0000256" key="14">
    <source>
        <dbReference type="ARBA" id="ARBA00022827"/>
    </source>
</evidence>
<organism evidence="26 27">
    <name type="scientific">Pontibacillus litoralis JSM 072002</name>
    <dbReference type="NCBI Taxonomy" id="1385512"/>
    <lineage>
        <taxon>Bacteria</taxon>
        <taxon>Bacillati</taxon>
        <taxon>Bacillota</taxon>
        <taxon>Bacilli</taxon>
        <taxon>Bacillales</taxon>
        <taxon>Bacillaceae</taxon>
        <taxon>Pontibacillus</taxon>
    </lineage>
</organism>
<feature type="region of interest" description="Disordered" evidence="21">
    <location>
        <begin position="188"/>
        <end position="207"/>
    </location>
</feature>
<proteinExistence type="inferred from homology"/>
<dbReference type="InterPro" id="IPR045087">
    <property type="entry name" value="Cu-oxidase_fam"/>
</dbReference>
<keyword evidence="27" id="KW-1185">Reference proteome</keyword>
<comment type="subunit">
    <text evidence="7">Homotrimer.</text>
</comment>
<dbReference type="OrthoDB" id="9757546at2"/>
<dbReference type="RefSeq" id="WP_036833816.1">
    <property type="nucleotide sequence ID" value="NZ_AVPG01000009.1"/>
</dbReference>
<feature type="binding site" description="type 1 copper site" evidence="20">
    <location>
        <position position="146"/>
    </location>
    <ligand>
        <name>Cu cation</name>
        <dbReference type="ChEBI" id="CHEBI:23378"/>
        <label>1</label>
    </ligand>
</feature>
<accession>A0A0A5G7G8</accession>
<keyword evidence="10" id="KW-0285">Flavoprotein</keyword>
<feature type="domain" description="Plastocyanin-like" evidence="24">
    <location>
        <begin position="364"/>
        <end position="478"/>
    </location>
</feature>
<dbReference type="InterPro" id="IPR033138">
    <property type="entry name" value="Cu_oxidase_CS"/>
</dbReference>
<evidence type="ECO:0000256" key="22">
    <source>
        <dbReference type="SAM" id="SignalP"/>
    </source>
</evidence>
<evidence type="ECO:0000256" key="6">
    <source>
        <dbReference type="ARBA" id="ARBA00010609"/>
    </source>
</evidence>
<evidence type="ECO:0000256" key="15">
    <source>
        <dbReference type="ARBA" id="ARBA00023002"/>
    </source>
</evidence>
<dbReference type="PANTHER" id="PTHR11709:SF394">
    <property type="entry name" value="FI03373P-RELATED"/>
    <property type="match status" value="1"/>
</dbReference>
<feature type="domain" description="Plastocyanin-like" evidence="25">
    <location>
        <begin position="55"/>
        <end position="169"/>
    </location>
</feature>
<dbReference type="STRING" id="1385512.N784_02555"/>
<dbReference type="GO" id="GO:0005507">
    <property type="term" value="F:copper ion binding"/>
    <property type="evidence" value="ECO:0007669"/>
    <property type="project" value="InterPro"/>
</dbReference>
<comment type="caution">
    <text evidence="26">The sequence shown here is derived from an EMBL/GenBank/DDBJ whole genome shotgun (WGS) entry which is preliminary data.</text>
</comment>
<dbReference type="InterPro" id="IPR002355">
    <property type="entry name" value="Cu_oxidase_Cu_BS"/>
</dbReference>
<evidence type="ECO:0000256" key="8">
    <source>
        <dbReference type="ARBA" id="ARBA00011882"/>
    </source>
</evidence>
<comment type="cofactor">
    <cofactor evidence="3">
        <name>FAD</name>
        <dbReference type="ChEBI" id="CHEBI:57692"/>
    </cofactor>
</comment>
<keyword evidence="11 20" id="KW-0479">Metal-binding</keyword>
<feature type="chain" id="PRO_5039252711" description="Copper-containing nitrite reductase" evidence="22">
    <location>
        <begin position="21"/>
        <end position="495"/>
    </location>
</feature>
<evidence type="ECO:0000256" key="20">
    <source>
        <dbReference type="PIRSR" id="PIRSR601287-1"/>
    </source>
</evidence>
<dbReference type="EC" id="1.7.2.1" evidence="8"/>
<keyword evidence="14" id="KW-0274">FAD</keyword>
<dbReference type="PROSITE" id="PS00079">
    <property type="entry name" value="MULTICOPPER_OXIDASE1"/>
    <property type="match status" value="1"/>
</dbReference>
<evidence type="ECO:0000256" key="4">
    <source>
        <dbReference type="ARBA" id="ARBA00004418"/>
    </source>
</evidence>
<name>A0A0A5G7G8_9BACI</name>
<comment type="subcellular location">
    <subcellularLocation>
        <location evidence="4">Periplasm</location>
    </subcellularLocation>
</comment>
<dbReference type="Pfam" id="PF07732">
    <property type="entry name" value="Cu-oxidase_3"/>
    <property type="match status" value="1"/>
</dbReference>
<dbReference type="InterPro" id="IPR001287">
    <property type="entry name" value="NO2-reductase_Cu"/>
</dbReference>
<dbReference type="PROSITE" id="PS00080">
    <property type="entry name" value="MULTICOPPER_OXIDASE2"/>
    <property type="match status" value="1"/>
</dbReference>
<dbReference type="UniPathway" id="UPA00652">
    <property type="reaction ID" value="UER00707"/>
</dbReference>
<evidence type="ECO:0000256" key="18">
    <source>
        <dbReference type="ARBA" id="ARBA00032356"/>
    </source>
</evidence>
<dbReference type="InterPro" id="IPR008972">
    <property type="entry name" value="Cupredoxin"/>
</dbReference>
<evidence type="ECO:0000256" key="2">
    <source>
        <dbReference type="ARBA" id="ARBA00001973"/>
    </source>
</evidence>
<dbReference type="eggNOG" id="COG2132">
    <property type="taxonomic scope" value="Bacteria"/>
</dbReference>
<comment type="catalytic activity">
    <reaction evidence="19">
        <text>nitric oxide + Fe(III)-[cytochrome c] + H2O = Fe(II)-[cytochrome c] + nitrite + 2 H(+)</text>
        <dbReference type="Rhea" id="RHEA:15233"/>
        <dbReference type="Rhea" id="RHEA-COMP:10350"/>
        <dbReference type="Rhea" id="RHEA-COMP:14399"/>
        <dbReference type="ChEBI" id="CHEBI:15377"/>
        <dbReference type="ChEBI" id="CHEBI:15378"/>
        <dbReference type="ChEBI" id="CHEBI:16301"/>
        <dbReference type="ChEBI" id="CHEBI:16480"/>
        <dbReference type="ChEBI" id="CHEBI:29033"/>
        <dbReference type="ChEBI" id="CHEBI:29034"/>
        <dbReference type="EC" id="1.7.2.1"/>
    </reaction>
</comment>
<dbReference type="PROSITE" id="PS51257">
    <property type="entry name" value="PROKAR_LIPOPROTEIN"/>
    <property type="match status" value="1"/>
</dbReference>
<dbReference type="Pfam" id="PF07731">
    <property type="entry name" value="Cu-oxidase_2"/>
    <property type="match status" value="1"/>
</dbReference>
<evidence type="ECO:0000256" key="21">
    <source>
        <dbReference type="SAM" id="MobiDB-lite"/>
    </source>
</evidence>
<keyword evidence="16 20" id="KW-0186">Copper</keyword>
<dbReference type="InterPro" id="IPR001117">
    <property type="entry name" value="Cu-oxidase_2nd"/>
</dbReference>
<gene>
    <name evidence="26" type="ORF">N784_02555</name>
</gene>
<dbReference type="EMBL" id="AVPG01000009">
    <property type="protein sequence ID" value="KGX87020.1"/>
    <property type="molecule type" value="Genomic_DNA"/>
</dbReference>
<keyword evidence="17" id="KW-0534">Nitrate assimilation</keyword>
<evidence type="ECO:0000256" key="1">
    <source>
        <dbReference type="ARBA" id="ARBA00001960"/>
    </source>
</evidence>
<evidence type="ECO:0000256" key="9">
    <source>
        <dbReference type="ARBA" id="ARBA00017290"/>
    </source>
</evidence>
<evidence type="ECO:0000256" key="16">
    <source>
        <dbReference type="ARBA" id="ARBA00023008"/>
    </source>
</evidence>
<evidence type="ECO:0000256" key="11">
    <source>
        <dbReference type="ARBA" id="ARBA00022723"/>
    </source>
</evidence>
<dbReference type="SUPFAM" id="SSF49503">
    <property type="entry name" value="Cupredoxins"/>
    <property type="match status" value="3"/>
</dbReference>
<dbReference type="InterPro" id="IPR011707">
    <property type="entry name" value="Cu-oxidase-like_N"/>
</dbReference>
<comment type="cofactor">
    <cofactor evidence="1 20">
        <name>Cu(+)</name>
        <dbReference type="ChEBI" id="CHEBI:49552"/>
    </cofactor>
</comment>
<sequence length="495" mass="55677">MKKHIIIGAIVMVSLLSACAQSDDEAVDKKEQELIEVKQVNAEGRNVKEVEITAEEAEWELDKENKLTAYTYNGAVPGEQIRVQEGDVLRVNFTNFLDESATIHWHGIPVPNSEDGIPGVTQDAVQSGESYTYEFVAEDPGTYWYHTHQNGAEMIDKGLYGSIIVEPKEGIDADKDYTLVLDEWESSKLNDHNQETESSEGHGSMMHDMSSYDVYTINGKTYDGSKPLTVEKGEKVKLRFINAGYVVHHMHIPVQYKVTHVDGQKVNQPNEQDGLLEIAPGERYDIEFVANGDKNFTIDRHGKTEATPDMRIDVVYEEGNGAFMEHKDVANQVDITRLGNDGDAPFTLNDIYDVEYTMDLGTTMDHSEMAMKWTINDKVYPETPPLKVSKGDKVKVQLKNSSMDHSTHPMHLHGHFFQVLSKNGEHLSGSPIIKDTLNVKPGETYEVAFVANNPGNWLFHCHDLHHASNGMVTEVKYNNFKPFYKDSGKVDNQPE</sequence>
<feature type="binding site" description="type 1 copper site" evidence="20">
    <location>
        <position position="106"/>
    </location>
    <ligand>
        <name>Cu cation</name>
        <dbReference type="ChEBI" id="CHEBI:23378"/>
        <label>1</label>
    </ligand>
</feature>
<dbReference type="CDD" id="cd13861">
    <property type="entry name" value="CuRO_1_CumA_like"/>
    <property type="match status" value="1"/>
</dbReference>
<evidence type="ECO:0000256" key="19">
    <source>
        <dbReference type="ARBA" id="ARBA00049340"/>
    </source>
</evidence>
<dbReference type="InterPro" id="IPR011706">
    <property type="entry name" value="Cu-oxidase_C"/>
</dbReference>
<dbReference type="PANTHER" id="PTHR11709">
    <property type="entry name" value="MULTI-COPPER OXIDASE"/>
    <property type="match status" value="1"/>
</dbReference>
<comment type="similarity">
    <text evidence="6">Belongs to the multicopper oxidase family.</text>
</comment>
<evidence type="ECO:0000256" key="13">
    <source>
        <dbReference type="ARBA" id="ARBA00022764"/>
    </source>
</evidence>
<evidence type="ECO:0000313" key="26">
    <source>
        <dbReference type="EMBL" id="KGX87020.1"/>
    </source>
</evidence>
<comment type="pathway">
    <text evidence="5">Nitrogen metabolism; nitrate reduction (denitrification); dinitrogen from nitrate: step 2/4.</text>
</comment>
<dbReference type="Proteomes" id="UP000030401">
    <property type="component" value="Unassembled WGS sequence"/>
</dbReference>